<feature type="compositionally biased region" description="Polar residues" evidence="8">
    <location>
        <begin position="79"/>
        <end position="96"/>
    </location>
</feature>
<evidence type="ECO:0000256" key="4">
    <source>
        <dbReference type="ARBA" id="ARBA00022968"/>
    </source>
</evidence>
<dbReference type="GO" id="GO:0009834">
    <property type="term" value="P:plant-type secondary cell wall biogenesis"/>
    <property type="evidence" value="ECO:0000318"/>
    <property type="project" value="GO_Central"/>
</dbReference>
<evidence type="ECO:0000259" key="10">
    <source>
        <dbReference type="Pfam" id="PF13839"/>
    </source>
</evidence>
<dbReference type="InterPro" id="IPR025846">
    <property type="entry name" value="TBL_N"/>
</dbReference>
<gene>
    <name evidence="12" type="ORF">ZOSMA_64G00870</name>
</gene>
<evidence type="ECO:0000256" key="7">
    <source>
        <dbReference type="ARBA" id="ARBA00023136"/>
    </source>
</evidence>
<dbReference type="GO" id="GO:0045492">
    <property type="term" value="P:xylan biosynthetic process"/>
    <property type="evidence" value="ECO:0000318"/>
    <property type="project" value="GO_Central"/>
</dbReference>
<dbReference type="EMBL" id="LFYR01001714">
    <property type="protein sequence ID" value="KMZ59870.1"/>
    <property type="molecule type" value="Genomic_DNA"/>
</dbReference>
<feature type="region of interest" description="Disordered" evidence="8">
    <location>
        <begin position="79"/>
        <end position="98"/>
    </location>
</feature>
<protein>
    <submittedName>
        <fullName evidence="12">Trichome birefringence-like 14</fullName>
    </submittedName>
</protein>
<evidence type="ECO:0000313" key="13">
    <source>
        <dbReference type="Proteomes" id="UP000036987"/>
    </source>
</evidence>
<keyword evidence="5 9" id="KW-1133">Transmembrane helix</keyword>
<dbReference type="Pfam" id="PF14416">
    <property type="entry name" value="PMR5N"/>
    <property type="match status" value="1"/>
</dbReference>
<dbReference type="PANTHER" id="PTHR32285">
    <property type="entry name" value="PROTEIN TRICHOME BIREFRINGENCE-LIKE 9-RELATED"/>
    <property type="match status" value="1"/>
</dbReference>
<dbReference type="GO" id="GO:0000139">
    <property type="term" value="C:Golgi membrane"/>
    <property type="evidence" value="ECO:0007669"/>
    <property type="project" value="UniProtKB-SubCell"/>
</dbReference>
<evidence type="ECO:0000259" key="11">
    <source>
        <dbReference type="Pfam" id="PF14416"/>
    </source>
</evidence>
<keyword evidence="7 9" id="KW-0472">Membrane</keyword>
<dbReference type="GO" id="GO:1990538">
    <property type="term" value="F:xylan O-acetyltransferase activity"/>
    <property type="evidence" value="ECO:0007669"/>
    <property type="project" value="UniProtKB-ARBA"/>
</dbReference>
<name>A0A0K9NV56_ZOSMR</name>
<evidence type="ECO:0000256" key="2">
    <source>
        <dbReference type="ARBA" id="ARBA00007727"/>
    </source>
</evidence>
<dbReference type="InterPro" id="IPR029962">
    <property type="entry name" value="TBL"/>
</dbReference>
<evidence type="ECO:0000313" key="12">
    <source>
        <dbReference type="EMBL" id="KMZ59870.1"/>
    </source>
</evidence>
<comment type="caution">
    <text evidence="12">The sequence shown here is derived from an EMBL/GenBank/DDBJ whole genome shotgun (WGS) entry which is preliminary data.</text>
</comment>
<evidence type="ECO:0000256" key="1">
    <source>
        <dbReference type="ARBA" id="ARBA00004323"/>
    </source>
</evidence>
<dbReference type="GO" id="GO:0005794">
    <property type="term" value="C:Golgi apparatus"/>
    <property type="evidence" value="ECO:0000318"/>
    <property type="project" value="GO_Central"/>
</dbReference>
<keyword evidence="6" id="KW-0333">Golgi apparatus</keyword>
<dbReference type="PANTHER" id="PTHR32285:SF333">
    <property type="entry name" value="PROTEIN TRICHOME BIREFRINGENCE-LIKE 16"/>
    <property type="match status" value="1"/>
</dbReference>
<evidence type="ECO:0000256" key="8">
    <source>
        <dbReference type="SAM" id="MobiDB-lite"/>
    </source>
</evidence>
<feature type="domain" description="Trichome birefringence-like N-terminal" evidence="11">
    <location>
        <begin position="121"/>
        <end position="174"/>
    </location>
</feature>
<keyword evidence="13" id="KW-1185">Reference proteome</keyword>
<dbReference type="AlphaFoldDB" id="A0A0K9NV56"/>
<evidence type="ECO:0000256" key="9">
    <source>
        <dbReference type="SAM" id="Phobius"/>
    </source>
</evidence>
<dbReference type="STRING" id="29655.A0A0K9NV56"/>
<keyword evidence="3 9" id="KW-0812">Transmembrane</keyword>
<dbReference type="OMA" id="WDIAVIW"/>
<evidence type="ECO:0000256" key="3">
    <source>
        <dbReference type="ARBA" id="ARBA00022692"/>
    </source>
</evidence>
<comment type="similarity">
    <text evidence="2">Belongs to the PC-esterase family. TBL subfamily.</text>
</comment>
<accession>A0A0K9NV56</accession>
<dbReference type="GO" id="GO:0016407">
    <property type="term" value="F:acetyltransferase activity"/>
    <property type="evidence" value="ECO:0000318"/>
    <property type="project" value="GO_Central"/>
</dbReference>
<dbReference type="OrthoDB" id="630188at2759"/>
<evidence type="ECO:0000256" key="5">
    <source>
        <dbReference type="ARBA" id="ARBA00022989"/>
    </source>
</evidence>
<sequence length="462" mass="52882">MNNLFAFSGVRGKQYFLTISVIIFTILVWAWERNPLSTTHMSLSQQQFRVHSKEKYSQSFSTKKKSLAPNLWNTTLIGPSTNKEKQVPNSNVTSAPPTALRNDQAEQVPGVFIGKPTVKKVCNFAQGKWVADKKRPFYSGFQCKQWLSPMWACRLMKRKDFSYEGFKWVPDNCDMPDFDRETFLKRMKDKTIAFVGDSLGRQQFQSLMCMATGGRRLKSNVQDVTKEYGLVRPPPAIRNDGYAYRFRKTNTTILFYWSVSLCRLEALNSSNPKNGYFAMHLDQPVTFLKHYLHMFDVLVLNTGHHWNRGKLNLNRWVLYAMGSPVKDKNLLNISGARNFAVYNIVKWVNSQLPHHPRLKAFFRTKSPRHFVDGDWNTGGSCDSTTPLTSGYRVFPQNGSLDAPVETAVHGTDVKILDVTAFSKLRDESHISKFGSKVATHDCLHWCLPGIPDVWNEILFAQI</sequence>
<reference evidence="13" key="1">
    <citation type="journal article" date="2016" name="Nature">
        <title>The genome of the seagrass Zostera marina reveals angiosperm adaptation to the sea.</title>
        <authorList>
            <person name="Olsen J.L."/>
            <person name="Rouze P."/>
            <person name="Verhelst B."/>
            <person name="Lin Y.-C."/>
            <person name="Bayer T."/>
            <person name="Collen J."/>
            <person name="Dattolo E."/>
            <person name="De Paoli E."/>
            <person name="Dittami S."/>
            <person name="Maumus F."/>
            <person name="Michel G."/>
            <person name="Kersting A."/>
            <person name="Lauritano C."/>
            <person name="Lohaus R."/>
            <person name="Toepel M."/>
            <person name="Tonon T."/>
            <person name="Vanneste K."/>
            <person name="Amirebrahimi M."/>
            <person name="Brakel J."/>
            <person name="Bostroem C."/>
            <person name="Chovatia M."/>
            <person name="Grimwood J."/>
            <person name="Jenkins J.W."/>
            <person name="Jueterbock A."/>
            <person name="Mraz A."/>
            <person name="Stam W.T."/>
            <person name="Tice H."/>
            <person name="Bornberg-Bauer E."/>
            <person name="Green P.J."/>
            <person name="Pearson G.A."/>
            <person name="Procaccini G."/>
            <person name="Duarte C.M."/>
            <person name="Schmutz J."/>
            <person name="Reusch T.B.H."/>
            <person name="Van de Peer Y."/>
        </authorList>
    </citation>
    <scope>NUCLEOTIDE SEQUENCE [LARGE SCALE GENOMIC DNA]</scope>
    <source>
        <strain evidence="13">cv. Finnish</strain>
    </source>
</reference>
<dbReference type="Proteomes" id="UP000036987">
    <property type="component" value="Unassembled WGS sequence"/>
</dbReference>
<evidence type="ECO:0000256" key="6">
    <source>
        <dbReference type="ARBA" id="ARBA00023034"/>
    </source>
</evidence>
<feature type="domain" description="Trichome birefringence-like C-terminal" evidence="10">
    <location>
        <begin position="175"/>
        <end position="460"/>
    </location>
</feature>
<dbReference type="InterPro" id="IPR026057">
    <property type="entry name" value="TBL_C"/>
</dbReference>
<feature type="transmembrane region" description="Helical" evidence="9">
    <location>
        <begin position="12"/>
        <end position="31"/>
    </location>
</feature>
<dbReference type="Pfam" id="PF13839">
    <property type="entry name" value="PC-Esterase"/>
    <property type="match status" value="1"/>
</dbReference>
<dbReference type="GO" id="GO:0010411">
    <property type="term" value="P:xyloglucan metabolic process"/>
    <property type="evidence" value="ECO:0000318"/>
    <property type="project" value="GO_Central"/>
</dbReference>
<keyword evidence="4" id="KW-0735">Signal-anchor</keyword>
<organism evidence="12 13">
    <name type="scientific">Zostera marina</name>
    <name type="common">Eelgrass</name>
    <dbReference type="NCBI Taxonomy" id="29655"/>
    <lineage>
        <taxon>Eukaryota</taxon>
        <taxon>Viridiplantae</taxon>
        <taxon>Streptophyta</taxon>
        <taxon>Embryophyta</taxon>
        <taxon>Tracheophyta</taxon>
        <taxon>Spermatophyta</taxon>
        <taxon>Magnoliopsida</taxon>
        <taxon>Liliopsida</taxon>
        <taxon>Zosteraceae</taxon>
        <taxon>Zostera</taxon>
    </lineage>
</organism>
<comment type="subcellular location">
    <subcellularLocation>
        <location evidence="1">Golgi apparatus membrane</location>
        <topology evidence="1">Single-pass type II membrane protein</topology>
    </subcellularLocation>
</comment>
<proteinExistence type="inferred from homology"/>